<feature type="signal peptide" evidence="1">
    <location>
        <begin position="1"/>
        <end position="24"/>
    </location>
</feature>
<dbReference type="InterPro" id="IPR007055">
    <property type="entry name" value="BON_dom"/>
</dbReference>
<gene>
    <name evidence="3" type="ORF">SAMN06265784_11390</name>
</gene>
<reference evidence="4" key="1">
    <citation type="submission" date="2017-04" db="EMBL/GenBank/DDBJ databases">
        <authorList>
            <person name="Varghese N."/>
            <person name="Submissions S."/>
        </authorList>
    </citation>
    <scope>NUCLEOTIDE SEQUENCE [LARGE SCALE GENOMIC DNA]</scope>
    <source>
        <strain evidence="4">LMG 29540</strain>
    </source>
</reference>
<evidence type="ECO:0000313" key="3">
    <source>
        <dbReference type="EMBL" id="SMG59526.1"/>
    </source>
</evidence>
<accession>A0A1X7M030</accession>
<evidence type="ECO:0000259" key="2">
    <source>
        <dbReference type="PROSITE" id="PS50914"/>
    </source>
</evidence>
<keyword evidence="4" id="KW-1185">Reference proteome</keyword>
<sequence>MKMTSGIRVTLGAVVAAVSVAAWAEASETVAAPASATDGTMVAASGATSAKTQRKANRALRRKVYAALAGHKEINAGDISVTARSGAITLNGTVTDASQIDTVVQIAKGVAGVTSVTNRLSVQRPIGQ</sequence>
<dbReference type="Proteomes" id="UP000193228">
    <property type="component" value="Unassembled WGS sequence"/>
</dbReference>
<dbReference type="RefSeq" id="WP_085488866.1">
    <property type="nucleotide sequence ID" value="NZ_FXAT01000013.1"/>
</dbReference>
<dbReference type="STRING" id="1515439.SAMN06265784_11390"/>
<keyword evidence="1" id="KW-0732">Signal</keyword>
<proteinExistence type="predicted"/>
<dbReference type="OrthoDB" id="9032941at2"/>
<dbReference type="PANTHER" id="PTHR34606">
    <property type="entry name" value="BON DOMAIN-CONTAINING PROTEIN"/>
    <property type="match status" value="1"/>
</dbReference>
<dbReference type="Gene3D" id="3.30.1340.30">
    <property type="match status" value="1"/>
</dbReference>
<evidence type="ECO:0000313" key="4">
    <source>
        <dbReference type="Proteomes" id="UP000193228"/>
    </source>
</evidence>
<dbReference type="InterPro" id="IPR051686">
    <property type="entry name" value="Lipoprotein_DolP"/>
</dbReference>
<dbReference type="Pfam" id="PF04972">
    <property type="entry name" value="BON"/>
    <property type="match status" value="1"/>
</dbReference>
<protein>
    <submittedName>
        <fullName evidence="3">BON domain-containing protein</fullName>
    </submittedName>
</protein>
<dbReference type="PANTHER" id="PTHR34606:SF15">
    <property type="entry name" value="BON DOMAIN-CONTAINING PROTEIN"/>
    <property type="match status" value="1"/>
</dbReference>
<dbReference type="PROSITE" id="PS50914">
    <property type="entry name" value="BON"/>
    <property type="match status" value="1"/>
</dbReference>
<feature type="chain" id="PRO_5011987654" evidence="1">
    <location>
        <begin position="25"/>
        <end position="128"/>
    </location>
</feature>
<name>A0A1X7M030_9BURK</name>
<evidence type="ECO:0000256" key="1">
    <source>
        <dbReference type="SAM" id="SignalP"/>
    </source>
</evidence>
<dbReference type="AlphaFoldDB" id="A0A1X7M030"/>
<dbReference type="EMBL" id="FXAT01000013">
    <property type="protein sequence ID" value="SMG59526.1"/>
    <property type="molecule type" value="Genomic_DNA"/>
</dbReference>
<organism evidence="3 4">
    <name type="scientific">Paraburkholderia susongensis</name>
    <dbReference type="NCBI Taxonomy" id="1515439"/>
    <lineage>
        <taxon>Bacteria</taxon>
        <taxon>Pseudomonadati</taxon>
        <taxon>Pseudomonadota</taxon>
        <taxon>Betaproteobacteria</taxon>
        <taxon>Burkholderiales</taxon>
        <taxon>Burkholderiaceae</taxon>
        <taxon>Paraburkholderia</taxon>
    </lineage>
</organism>
<feature type="domain" description="BON" evidence="2">
    <location>
        <begin position="56"/>
        <end position="124"/>
    </location>
</feature>